<dbReference type="InterPro" id="IPR009056">
    <property type="entry name" value="Cyt_c-like_dom"/>
</dbReference>
<dbReference type="InterPro" id="IPR036909">
    <property type="entry name" value="Cyt_c-like_dom_sf"/>
</dbReference>
<evidence type="ECO:0000313" key="8">
    <source>
        <dbReference type="Proteomes" id="UP000075653"/>
    </source>
</evidence>
<feature type="domain" description="Cytochrome c" evidence="6">
    <location>
        <begin position="167"/>
        <end position="253"/>
    </location>
</feature>
<evidence type="ECO:0000256" key="2">
    <source>
        <dbReference type="ARBA" id="ARBA00022723"/>
    </source>
</evidence>
<dbReference type="STRING" id="1789004.FEMY_11210"/>
<dbReference type="GO" id="GO:0046872">
    <property type="term" value="F:metal ion binding"/>
    <property type="evidence" value="ECO:0007669"/>
    <property type="project" value="UniProtKB-KW"/>
</dbReference>
<organism evidence="7 8">
    <name type="scientific">Ferrovum myxofaciens</name>
    <dbReference type="NCBI Taxonomy" id="416213"/>
    <lineage>
        <taxon>Bacteria</taxon>
        <taxon>Pseudomonadati</taxon>
        <taxon>Pseudomonadota</taxon>
        <taxon>Betaproteobacteria</taxon>
        <taxon>Ferrovales</taxon>
        <taxon>Ferrovaceae</taxon>
        <taxon>Ferrovum</taxon>
    </lineage>
</organism>
<reference evidence="7 8" key="1">
    <citation type="submission" date="2016-01" db="EMBL/GenBank/DDBJ databases">
        <title>Genome sequence of the acidophilic iron oxidising Ferrovum strain Z-31.</title>
        <authorList>
            <person name="Poehlein A."/>
            <person name="Ullrich S.R."/>
            <person name="Schloemann M."/>
            <person name="Muehling M."/>
            <person name="Daniel R."/>
        </authorList>
    </citation>
    <scope>NUCLEOTIDE SEQUENCE [LARGE SCALE GENOMIC DNA]</scope>
    <source>
        <strain evidence="7 8">Z-31</strain>
    </source>
</reference>
<dbReference type="PANTHER" id="PTHR35008:SF9">
    <property type="entry name" value="CYTOCHROME C DOMAIN-CONTAINING PROTEIN"/>
    <property type="match status" value="1"/>
</dbReference>
<dbReference type="SUPFAM" id="SSF46626">
    <property type="entry name" value="Cytochrome c"/>
    <property type="match status" value="2"/>
</dbReference>
<accession>A0A149VYV2</accession>
<keyword evidence="3 4" id="KW-0408">Iron</keyword>
<keyword evidence="1 4" id="KW-0349">Heme</keyword>
<keyword evidence="2 4" id="KW-0479">Metal-binding</keyword>
<keyword evidence="5" id="KW-0732">Signal</keyword>
<dbReference type="Pfam" id="PF13442">
    <property type="entry name" value="Cytochrome_CBB3"/>
    <property type="match status" value="1"/>
</dbReference>
<comment type="caution">
    <text evidence="7">The sequence shown here is derived from an EMBL/GenBank/DDBJ whole genome shotgun (WGS) entry which is preliminary data.</text>
</comment>
<dbReference type="AlphaFoldDB" id="A0A149VYV2"/>
<feature type="chain" id="PRO_5007557603" evidence="5">
    <location>
        <begin position="19"/>
        <end position="296"/>
    </location>
</feature>
<keyword evidence="8" id="KW-1185">Reference proteome</keyword>
<dbReference type="Proteomes" id="UP000075653">
    <property type="component" value="Unassembled WGS sequence"/>
</dbReference>
<evidence type="ECO:0000313" key="7">
    <source>
        <dbReference type="EMBL" id="KXW58358.1"/>
    </source>
</evidence>
<dbReference type="GO" id="GO:0009055">
    <property type="term" value="F:electron transfer activity"/>
    <property type="evidence" value="ECO:0007669"/>
    <property type="project" value="InterPro"/>
</dbReference>
<evidence type="ECO:0000256" key="4">
    <source>
        <dbReference type="PROSITE-ProRule" id="PRU00433"/>
    </source>
</evidence>
<proteinExistence type="predicted"/>
<sequence length="296" mass="32459">MKYLMTLALLMTSLTTLGNSLPDGPPEGGASILPADHDIPKDEFGKMVRQGQLIFSNTGQFAGAYVGNDLSCRNCHLDQGRKAGSAPLWAAFLSYPAYRAKNHRVNTFAERLQECFVYSMNGKAPPLGDPILVALESYAYWMEKNAKINPLLQERGIPQLQKPGTPPSYERGKTVYANNCALCHGTSGQGRRANDGHMVFPPLWGDRSFNWGAGMAHLNKAAAYIKTNMPLSLGGSLSDQDAWDVAYFMDGHNRPQDPRYTGSVDETRALFHRTQNSLYGHLVAGHVLGNDPVSKN</sequence>
<dbReference type="PANTHER" id="PTHR35008">
    <property type="entry name" value="BLL4482 PROTEIN-RELATED"/>
    <property type="match status" value="1"/>
</dbReference>
<feature type="signal peptide" evidence="5">
    <location>
        <begin position="1"/>
        <end position="18"/>
    </location>
</feature>
<gene>
    <name evidence="7" type="ORF">FEMY_11210</name>
</gene>
<dbReference type="Gene3D" id="1.10.760.10">
    <property type="entry name" value="Cytochrome c-like domain"/>
    <property type="match status" value="2"/>
</dbReference>
<evidence type="ECO:0000256" key="3">
    <source>
        <dbReference type="ARBA" id="ARBA00023004"/>
    </source>
</evidence>
<dbReference type="PROSITE" id="PS51007">
    <property type="entry name" value="CYTC"/>
    <property type="match status" value="1"/>
</dbReference>
<dbReference type="InterPro" id="IPR051459">
    <property type="entry name" value="Cytochrome_c-type_DH"/>
</dbReference>
<dbReference type="PATRIC" id="fig|1789004.3.peg.1137"/>
<protein>
    <submittedName>
        <fullName evidence="7">Cytochrome c</fullName>
    </submittedName>
</protein>
<evidence type="ECO:0000256" key="1">
    <source>
        <dbReference type="ARBA" id="ARBA00022617"/>
    </source>
</evidence>
<dbReference type="EMBL" id="LRRD01000016">
    <property type="protein sequence ID" value="KXW58358.1"/>
    <property type="molecule type" value="Genomic_DNA"/>
</dbReference>
<name>A0A149VYV2_9PROT</name>
<dbReference type="GO" id="GO:0020037">
    <property type="term" value="F:heme binding"/>
    <property type="evidence" value="ECO:0007669"/>
    <property type="project" value="InterPro"/>
</dbReference>
<evidence type="ECO:0000259" key="6">
    <source>
        <dbReference type="PROSITE" id="PS51007"/>
    </source>
</evidence>
<evidence type="ECO:0000256" key="5">
    <source>
        <dbReference type="SAM" id="SignalP"/>
    </source>
</evidence>